<dbReference type="SUPFAM" id="SSF48019">
    <property type="entry name" value="post-AAA+ oligomerization domain-like"/>
    <property type="match status" value="1"/>
</dbReference>
<dbReference type="PANTHER" id="PTHR34388">
    <property type="entry name" value="DNA POLYMERASE III SUBUNIT DELTA"/>
    <property type="match status" value="1"/>
</dbReference>
<evidence type="ECO:0000256" key="9">
    <source>
        <dbReference type="NCBIfam" id="TIGR01128"/>
    </source>
</evidence>
<dbReference type="InterPro" id="IPR032780">
    <property type="entry name" value="DNA_pol3_delt_C"/>
</dbReference>
<keyword evidence="6" id="KW-0239">DNA-directed DNA polymerase</keyword>
<dbReference type="Gene3D" id="1.20.272.10">
    <property type="match status" value="1"/>
</dbReference>
<evidence type="ECO:0000256" key="3">
    <source>
        <dbReference type="ARBA" id="ARBA00022679"/>
    </source>
</evidence>
<dbReference type="SUPFAM" id="SSF52540">
    <property type="entry name" value="P-loop containing nucleoside triphosphate hydrolases"/>
    <property type="match status" value="1"/>
</dbReference>
<evidence type="ECO:0000256" key="5">
    <source>
        <dbReference type="ARBA" id="ARBA00022705"/>
    </source>
</evidence>
<evidence type="ECO:0000259" key="10">
    <source>
        <dbReference type="Pfam" id="PF06144"/>
    </source>
</evidence>
<organism evidence="12 13">
    <name type="scientific">Aliidiomarina soli</name>
    <dbReference type="NCBI Taxonomy" id="1928574"/>
    <lineage>
        <taxon>Bacteria</taxon>
        <taxon>Pseudomonadati</taxon>
        <taxon>Pseudomonadota</taxon>
        <taxon>Gammaproteobacteria</taxon>
        <taxon>Alteromonadales</taxon>
        <taxon>Idiomarinaceae</taxon>
        <taxon>Aliidiomarina</taxon>
    </lineage>
</organism>
<dbReference type="GO" id="GO:0003677">
    <property type="term" value="F:DNA binding"/>
    <property type="evidence" value="ECO:0007669"/>
    <property type="project" value="InterPro"/>
</dbReference>
<dbReference type="InterPro" id="IPR008921">
    <property type="entry name" value="DNA_pol3_clamp-load_cplx_C"/>
</dbReference>
<dbReference type="RefSeq" id="WP_126797617.1">
    <property type="nucleotide sequence ID" value="NZ_PIPO01000001.1"/>
</dbReference>
<evidence type="ECO:0000313" key="13">
    <source>
        <dbReference type="Proteomes" id="UP000287823"/>
    </source>
</evidence>
<name>A0A432WL62_9GAMM</name>
<dbReference type="PANTHER" id="PTHR34388:SF1">
    <property type="entry name" value="DNA POLYMERASE III SUBUNIT DELTA"/>
    <property type="match status" value="1"/>
</dbReference>
<evidence type="ECO:0000259" key="11">
    <source>
        <dbReference type="Pfam" id="PF14840"/>
    </source>
</evidence>
<gene>
    <name evidence="12" type="primary">holA</name>
    <name evidence="12" type="ORF">CWE14_00645</name>
</gene>
<dbReference type="Proteomes" id="UP000287823">
    <property type="component" value="Unassembled WGS sequence"/>
</dbReference>
<dbReference type="GO" id="GO:0003887">
    <property type="term" value="F:DNA-directed DNA polymerase activity"/>
    <property type="evidence" value="ECO:0007669"/>
    <property type="project" value="UniProtKB-UniRule"/>
</dbReference>
<evidence type="ECO:0000256" key="8">
    <source>
        <dbReference type="ARBA" id="ARBA00049244"/>
    </source>
</evidence>
<dbReference type="Gene3D" id="1.10.8.60">
    <property type="match status" value="1"/>
</dbReference>
<dbReference type="Pfam" id="PF06144">
    <property type="entry name" value="DNA_pol3_delta"/>
    <property type="match status" value="1"/>
</dbReference>
<evidence type="ECO:0000256" key="2">
    <source>
        <dbReference type="ARBA" id="ARBA00017703"/>
    </source>
</evidence>
<evidence type="ECO:0000256" key="6">
    <source>
        <dbReference type="ARBA" id="ARBA00022932"/>
    </source>
</evidence>
<keyword evidence="3" id="KW-0808">Transferase</keyword>
<dbReference type="InterPro" id="IPR005790">
    <property type="entry name" value="DNA_polIII_delta"/>
</dbReference>
<dbReference type="GO" id="GO:0009360">
    <property type="term" value="C:DNA polymerase III complex"/>
    <property type="evidence" value="ECO:0007669"/>
    <property type="project" value="UniProtKB-UniRule"/>
</dbReference>
<comment type="similarity">
    <text evidence="7">Belongs to the DNA polymerase HolA subunit family.</text>
</comment>
<reference evidence="12 13" key="1">
    <citation type="journal article" date="2011" name="Front. Microbiol.">
        <title>Genomic signatures of strain selection and enhancement in Bacillus atrophaeus var. globigii, a historical biowarfare simulant.</title>
        <authorList>
            <person name="Gibbons H.S."/>
            <person name="Broomall S.M."/>
            <person name="McNew L.A."/>
            <person name="Daligault H."/>
            <person name="Chapman C."/>
            <person name="Bruce D."/>
            <person name="Karavis M."/>
            <person name="Krepps M."/>
            <person name="McGregor P.A."/>
            <person name="Hong C."/>
            <person name="Park K.H."/>
            <person name="Akmal A."/>
            <person name="Feldman A."/>
            <person name="Lin J.S."/>
            <person name="Chang W.E."/>
            <person name="Higgs B.W."/>
            <person name="Demirev P."/>
            <person name="Lindquist J."/>
            <person name="Liem A."/>
            <person name="Fochler E."/>
            <person name="Read T.D."/>
            <person name="Tapia R."/>
            <person name="Johnson S."/>
            <person name="Bishop-Lilly K.A."/>
            <person name="Detter C."/>
            <person name="Han C."/>
            <person name="Sozhamannan S."/>
            <person name="Rosenzweig C.N."/>
            <person name="Skowronski E.W."/>
        </authorList>
    </citation>
    <scope>NUCLEOTIDE SEQUENCE [LARGE SCALE GENOMIC DNA]</scope>
    <source>
        <strain evidence="12 13">Y4G10-17</strain>
    </source>
</reference>
<feature type="domain" description="DNA polymerase III subunit delta C-terminal" evidence="11">
    <location>
        <begin position="236"/>
        <end position="355"/>
    </location>
</feature>
<dbReference type="CDD" id="cd18138">
    <property type="entry name" value="HLD_clamp_pol_III_delta"/>
    <property type="match status" value="1"/>
</dbReference>
<keyword evidence="13" id="KW-1185">Reference proteome</keyword>
<dbReference type="AlphaFoldDB" id="A0A432WL62"/>
<comment type="catalytic activity">
    <reaction evidence="8">
        <text>DNA(n) + a 2'-deoxyribonucleoside 5'-triphosphate = DNA(n+1) + diphosphate</text>
        <dbReference type="Rhea" id="RHEA:22508"/>
        <dbReference type="Rhea" id="RHEA-COMP:17339"/>
        <dbReference type="Rhea" id="RHEA-COMP:17340"/>
        <dbReference type="ChEBI" id="CHEBI:33019"/>
        <dbReference type="ChEBI" id="CHEBI:61560"/>
        <dbReference type="ChEBI" id="CHEBI:173112"/>
        <dbReference type="EC" id="2.7.7.7"/>
    </reaction>
</comment>
<feature type="domain" description="DNA polymerase III delta N-terminal" evidence="10">
    <location>
        <begin position="20"/>
        <end position="135"/>
    </location>
</feature>
<dbReference type="InterPro" id="IPR027417">
    <property type="entry name" value="P-loop_NTPase"/>
</dbReference>
<accession>A0A432WL62</accession>
<evidence type="ECO:0000256" key="7">
    <source>
        <dbReference type="ARBA" id="ARBA00034754"/>
    </source>
</evidence>
<sequence length="373" mass="42340">MQVYANQLDNHLQGPLQPVYLVFGDDDFLRLRALAAIRKRAAELGFNERSQFNQQQDFSWQDLLNENQNLSLFSDLRLIEVEMPTAAPGQDGSKALQQWVDSAQDALLIIHGPKLKADQQKAKWFKALTQQGVFVPVYTPQRSQLPGFIQPLAQSYGLQLDSDATALLSDWFEGNLLALDQALHKIALHYIQVNNSQVKNSGAESSAVENTRRAPLQVSAEMVRQDADLQSRFDVFSLQDAILQGQFNVYLQRLQRLLETDGEPAIIHWLLQRETNTLNSVYQQQTQGEDTSRALQRHGVWKSQQHAYLRLLKDWSPARSEALFNLLWRAELALKRDSGEDMATLFAHLGLLLIEPPAGTFDFLRHHDLATDS</sequence>
<protein>
    <recommendedName>
        <fullName evidence="2 9">DNA polymerase III subunit delta</fullName>
        <ecNumber evidence="1 9">2.7.7.7</ecNumber>
    </recommendedName>
</protein>
<keyword evidence="5" id="KW-0235">DNA replication</keyword>
<dbReference type="EC" id="2.7.7.7" evidence="1 9"/>
<evidence type="ECO:0000256" key="1">
    <source>
        <dbReference type="ARBA" id="ARBA00012417"/>
    </source>
</evidence>
<keyword evidence="4" id="KW-0548">Nucleotidyltransferase</keyword>
<evidence type="ECO:0000313" key="12">
    <source>
        <dbReference type="EMBL" id="RUO34550.1"/>
    </source>
</evidence>
<dbReference type="Pfam" id="PF14840">
    <property type="entry name" value="DNA_pol3_delt_C"/>
    <property type="match status" value="1"/>
</dbReference>
<comment type="caution">
    <text evidence="12">The sequence shown here is derived from an EMBL/GenBank/DDBJ whole genome shotgun (WGS) entry which is preliminary data.</text>
</comment>
<evidence type="ECO:0000256" key="4">
    <source>
        <dbReference type="ARBA" id="ARBA00022695"/>
    </source>
</evidence>
<dbReference type="EMBL" id="PIPO01000001">
    <property type="protein sequence ID" value="RUO34550.1"/>
    <property type="molecule type" value="Genomic_DNA"/>
</dbReference>
<proteinExistence type="inferred from homology"/>
<dbReference type="GO" id="GO:0006261">
    <property type="term" value="P:DNA-templated DNA replication"/>
    <property type="evidence" value="ECO:0007669"/>
    <property type="project" value="TreeGrafter"/>
</dbReference>
<dbReference type="Gene3D" id="3.40.50.300">
    <property type="entry name" value="P-loop containing nucleotide triphosphate hydrolases"/>
    <property type="match status" value="1"/>
</dbReference>
<dbReference type="NCBIfam" id="TIGR01128">
    <property type="entry name" value="holA"/>
    <property type="match status" value="1"/>
</dbReference>
<dbReference type="InterPro" id="IPR010372">
    <property type="entry name" value="DNA_pol3_delta_N"/>
</dbReference>